<dbReference type="OMA" id="EYMIERC"/>
<keyword evidence="2" id="KW-1185">Reference proteome</keyword>
<gene>
    <name evidence="1" type="ORF">LAFE_0G15324G</name>
</gene>
<reference evidence="1 2" key="1">
    <citation type="submission" date="2016-03" db="EMBL/GenBank/DDBJ databases">
        <authorList>
            <person name="Devillers H."/>
        </authorList>
    </citation>
    <scope>NUCLEOTIDE SEQUENCE [LARGE SCALE GENOMIC DNA]</scope>
    <source>
        <strain evidence="1">CBS 6772</strain>
    </source>
</reference>
<dbReference type="Proteomes" id="UP000190831">
    <property type="component" value="Chromosome G"/>
</dbReference>
<dbReference type="AlphaFoldDB" id="A0A1G4MIJ8"/>
<dbReference type="EMBL" id="LT598486">
    <property type="protein sequence ID" value="SCW03658.1"/>
    <property type="molecule type" value="Genomic_DNA"/>
</dbReference>
<name>A0A1G4MIJ8_LACFM</name>
<dbReference type="OrthoDB" id="4082971at2759"/>
<sequence length="182" mass="21037">MQIACKAFRKQIANSSRVANFMMSAIPNDQMLSVAKPGQKNQSVTKPISLDSATGEVLVRKSTGKAKIRKGQPEDEYERQKAHFFEVENGPLRTEANQKGPNDLLKKLENPLDDDLTLKQTRQRFTSECHRLYFKKEYRNCAAACRRLIELYESLENKRILKEIDELSYMLNKSEEKDRAEH</sequence>
<evidence type="ECO:0000313" key="1">
    <source>
        <dbReference type="EMBL" id="SCW03658.1"/>
    </source>
</evidence>
<protein>
    <submittedName>
        <fullName evidence="1">LAFE_0G15324g1_1</fullName>
    </submittedName>
</protein>
<organism evidence="1 2">
    <name type="scientific">Lachancea fermentati</name>
    <name type="common">Zygosaccharomyces fermentati</name>
    <dbReference type="NCBI Taxonomy" id="4955"/>
    <lineage>
        <taxon>Eukaryota</taxon>
        <taxon>Fungi</taxon>
        <taxon>Dikarya</taxon>
        <taxon>Ascomycota</taxon>
        <taxon>Saccharomycotina</taxon>
        <taxon>Saccharomycetes</taxon>
        <taxon>Saccharomycetales</taxon>
        <taxon>Saccharomycetaceae</taxon>
        <taxon>Lachancea</taxon>
    </lineage>
</organism>
<proteinExistence type="predicted"/>
<accession>A0A1G4MIJ8</accession>
<evidence type="ECO:0000313" key="2">
    <source>
        <dbReference type="Proteomes" id="UP000190831"/>
    </source>
</evidence>